<dbReference type="EMBL" id="JAJGCB010000009">
    <property type="protein sequence ID" value="KAJ8991032.1"/>
    <property type="molecule type" value="Genomic_DNA"/>
</dbReference>
<protein>
    <submittedName>
        <fullName evidence="1">Uncharacterized protein</fullName>
    </submittedName>
</protein>
<organism evidence="1 2">
    <name type="scientific">Exophiala dermatitidis</name>
    <name type="common">Black yeast-like fungus</name>
    <name type="synonym">Wangiella dermatitidis</name>
    <dbReference type="NCBI Taxonomy" id="5970"/>
    <lineage>
        <taxon>Eukaryota</taxon>
        <taxon>Fungi</taxon>
        <taxon>Dikarya</taxon>
        <taxon>Ascomycota</taxon>
        <taxon>Pezizomycotina</taxon>
        <taxon>Eurotiomycetes</taxon>
        <taxon>Chaetothyriomycetidae</taxon>
        <taxon>Chaetothyriales</taxon>
        <taxon>Herpotrichiellaceae</taxon>
        <taxon>Exophiala</taxon>
    </lineage>
</organism>
<comment type="caution">
    <text evidence="1">The sequence shown here is derived from an EMBL/GenBank/DDBJ whole genome shotgun (WGS) entry which is preliminary data.</text>
</comment>
<proteinExistence type="predicted"/>
<accession>A0AAN6EWA8</accession>
<evidence type="ECO:0000313" key="1">
    <source>
        <dbReference type="EMBL" id="KAJ8991032.1"/>
    </source>
</evidence>
<gene>
    <name evidence="1" type="ORF">HRR80_005089</name>
</gene>
<evidence type="ECO:0000313" key="2">
    <source>
        <dbReference type="Proteomes" id="UP001161757"/>
    </source>
</evidence>
<name>A0AAN6EWA8_EXODE</name>
<reference evidence="1" key="1">
    <citation type="submission" date="2023-01" db="EMBL/GenBank/DDBJ databases">
        <title>Exophiala dermititidis isolated from Cystic Fibrosis Patient.</title>
        <authorList>
            <person name="Kurbessoian T."/>
            <person name="Crocker A."/>
            <person name="Murante D."/>
            <person name="Hogan D.A."/>
            <person name="Stajich J.E."/>
        </authorList>
    </citation>
    <scope>NUCLEOTIDE SEQUENCE</scope>
    <source>
        <strain evidence="1">Ex8</strain>
    </source>
</reference>
<dbReference type="AlphaFoldDB" id="A0AAN6EWA8"/>
<dbReference type="Proteomes" id="UP001161757">
    <property type="component" value="Unassembled WGS sequence"/>
</dbReference>
<sequence>MVDPFSVPVGLHQSTVPLTAVRAVVSVLPGFRNPSLQTWAIRINLPAAGKHTFRFLELLEVLTSFSLEKAVKCGPAAHTLPVSIVLMKSVLVTVERTVTLWKAVWIVPLDSPTAWTAIMHLSFLGLAVNILLLGLPDALTADELVAAAEDTCHGVVLTVTPADRDSAGVPETANLLALHWPYACEIRVLAIGLEGFIRVRFPFFSHRPASHSESAILISCETAGQPESISKWCDTSKNALEIKLRLGVQRHAWVL</sequence>